<dbReference type="PRINTS" id="PR00385">
    <property type="entry name" value="P450"/>
</dbReference>
<dbReference type="InterPro" id="IPR017972">
    <property type="entry name" value="Cyt_P450_CS"/>
</dbReference>
<evidence type="ECO:0000256" key="8">
    <source>
        <dbReference type="ARBA" id="ARBA00023002"/>
    </source>
</evidence>
<dbReference type="OrthoDB" id="1372046at2759"/>
<evidence type="ECO:0000256" key="7">
    <source>
        <dbReference type="ARBA" id="ARBA00022989"/>
    </source>
</evidence>
<evidence type="ECO:0000256" key="10">
    <source>
        <dbReference type="ARBA" id="ARBA00023033"/>
    </source>
</evidence>
<organism evidence="15 16">
    <name type="scientific">Capsicum baccatum</name>
    <name type="common">Peruvian pepper</name>
    <dbReference type="NCBI Taxonomy" id="33114"/>
    <lineage>
        <taxon>Eukaryota</taxon>
        <taxon>Viridiplantae</taxon>
        <taxon>Streptophyta</taxon>
        <taxon>Embryophyta</taxon>
        <taxon>Tracheophyta</taxon>
        <taxon>Spermatophyta</taxon>
        <taxon>Magnoliopsida</taxon>
        <taxon>eudicotyledons</taxon>
        <taxon>Gunneridae</taxon>
        <taxon>Pentapetalae</taxon>
        <taxon>asterids</taxon>
        <taxon>lamiids</taxon>
        <taxon>Solanales</taxon>
        <taxon>Solanaceae</taxon>
        <taxon>Solanoideae</taxon>
        <taxon>Capsiceae</taxon>
        <taxon>Capsicum</taxon>
    </lineage>
</organism>
<keyword evidence="8 13" id="KW-0560">Oxidoreductase</keyword>
<dbReference type="AlphaFoldDB" id="A0A2G2VRL0"/>
<evidence type="ECO:0000313" key="16">
    <source>
        <dbReference type="Proteomes" id="UP000224567"/>
    </source>
</evidence>
<evidence type="ECO:0000256" key="11">
    <source>
        <dbReference type="ARBA" id="ARBA00023136"/>
    </source>
</evidence>
<dbReference type="GO" id="GO:0020037">
    <property type="term" value="F:heme binding"/>
    <property type="evidence" value="ECO:0007669"/>
    <property type="project" value="InterPro"/>
</dbReference>
<evidence type="ECO:0000256" key="13">
    <source>
        <dbReference type="RuleBase" id="RU000461"/>
    </source>
</evidence>
<keyword evidence="9 12" id="KW-0408">Iron</keyword>
<keyword evidence="11 14" id="KW-0472">Membrane</keyword>
<evidence type="ECO:0008006" key="17">
    <source>
        <dbReference type="Google" id="ProtNLM"/>
    </source>
</evidence>
<keyword evidence="5 14" id="KW-0812">Transmembrane</keyword>
<evidence type="ECO:0000256" key="3">
    <source>
        <dbReference type="ARBA" id="ARBA00010617"/>
    </source>
</evidence>
<dbReference type="GO" id="GO:0016020">
    <property type="term" value="C:membrane"/>
    <property type="evidence" value="ECO:0007669"/>
    <property type="project" value="UniProtKB-SubCell"/>
</dbReference>
<dbReference type="CDD" id="cd11043">
    <property type="entry name" value="CYP90-like"/>
    <property type="match status" value="1"/>
</dbReference>
<proteinExistence type="inferred from homology"/>
<feature type="transmembrane region" description="Helical" evidence="14">
    <location>
        <begin position="6"/>
        <end position="25"/>
    </location>
</feature>
<reference evidence="15 16" key="1">
    <citation type="journal article" date="2017" name="Genome Biol.">
        <title>New reference genome sequences of hot pepper reveal the massive evolution of plant disease-resistance genes by retroduplication.</title>
        <authorList>
            <person name="Kim S."/>
            <person name="Park J."/>
            <person name="Yeom S.I."/>
            <person name="Kim Y.M."/>
            <person name="Seo E."/>
            <person name="Kim K.T."/>
            <person name="Kim M.S."/>
            <person name="Lee J.M."/>
            <person name="Cheong K."/>
            <person name="Shin H.S."/>
            <person name="Kim S.B."/>
            <person name="Han K."/>
            <person name="Lee J."/>
            <person name="Park M."/>
            <person name="Lee H.A."/>
            <person name="Lee H.Y."/>
            <person name="Lee Y."/>
            <person name="Oh S."/>
            <person name="Lee J.H."/>
            <person name="Choi E."/>
            <person name="Choi E."/>
            <person name="Lee S.E."/>
            <person name="Jeon J."/>
            <person name="Kim H."/>
            <person name="Choi G."/>
            <person name="Song H."/>
            <person name="Lee J."/>
            <person name="Lee S.C."/>
            <person name="Kwon J.K."/>
            <person name="Lee H.Y."/>
            <person name="Koo N."/>
            <person name="Hong Y."/>
            <person name="Kim R.W."/>
            <person name="Kang W.H."/>
            <person name="Huh J.H."/>
            <person name="Kang B.C."/>
            <person name="Yang T.J."/>
            <person name="Lee Y.H."/>
            <person name="Bennetzen J.L."/>
            <person name="Choi D."/>
        </authorList>
    </citation>
    <scope>NUCLEOTIDE SEQUENCE [LARGE SCALE GENOMIC DNA]</scope>
    <source>
        <strain evidence="16">cv. PBC81</strain>
    </source>
</reference>
<evidence type="ECO:0000256" key="1">
    <source>
        <dbReference type="ARBA" id="ARBA00001971"/>
    </source>
</evidence>
<dbReference type="Proteomes" id="UP000224567">
    <property type="component" value="Unassembled WGS sequence"/>
</dbReference>
<evidence type="ECO:0000256" key="2">
    <source>
        <dbReference type="ARBA" id="ARBA00004167"/>
    </source>
</evidence>
<sequence>MDLFLVFVTTLLSMIIINFLFKYFFAKPKENILPAPPGTFGWPIIGETIQFLVSLHYGLVHKFVEERTKKYNSNVFKTSVLGQKVVIFSGPAANKFIFTKGKKLFIGWRPNSVQKLFPSTSFVHIEHDTKRAQNVISYLLNSKNVEKLISTMDYMSTIHLENHWKGKYEVIVYDLVKLFTFSLSIKAFMGIEDSEKILYFYEKFKIFTQGLLAVDINLPGTTFYKAMKAGNELRKEMKVIIEERRAKLLENLELPKVDVLTQLINEQDENGKYMTEIEIMDKVFGFIIGSYDTTATTITLTMKYLQEKPEFFTEIIQEQNEISRQMIPRKELCWDDIGKMKKTWSFVNEVLRNTPVVQGIFREAMEDFTYEDFHVPKGWKIYVSFGATQKNGKYFPNPMRFDSSRFEGNGQIPYTLIPFGGGHRMCPGQEFARILILVFLHHVLKNFRWEHKIPSEKILYPYFLLAIPRDGYPVTLSSVQASLHEKNMSKDVM</sequence>
<keyword evidence="4 12" id="KW-0349">Heme</keyword>
<evidence type="ECO:0000256" key="9">
    <source>
        <dbReference type="ARBA" id="ARBA00023004"/>
    </source>
</evidence>
<comment type="subcellular location">
    <subcellularLocation>
        <location evidence="2">Membrane</location>
        <topology evidence="2">Single-pass membrane protein</topology>
    </subcellularLocation>
</comment>
<dbReference type="SUPFAM" id="SSF48264">
    <property type="entry name" value="Cytochrome P450"/>
    <property type="match status" value="1"/>
</dbReference>
<evidence type="ECO:0000256" key="12">
    <source>
        <dbReference type="PIRSR" id="PIRSR602401-1"/>
    </source>
</evidence>
<dbReference type="GO" id="GO:0016712">
    <property type="term" value="F:oxidoreductase activity, acting on paired donors, with incorporation or reduction of molecular oxygen, reduced flavin or flavoprotein as one donor, and incorporation of one atom of oxygen"/>
    <property type="evidence" value="ECO:0007669"/>
    <property type="project" value="UniProtKB-ARBA"/>
</dbReference>
<dbReference type="PRINTS" id="PR00463">
    <property type="entry name" value="EP450I"/>
</dbReference>
<evidence type="ECO:0000256" key="5">
    <source>
        <dbReference type="ARBA" id="ARBA00022692"/>
    </source>
</evidence>
<dbReference type="GO" id="GO:0005506">
    <property type="term" value="F:iron ion binding"/>
    <property type="evidence" value="ECO:0007669"/>
    <property type="project" value="InterPro"/>
</dbReference>
<dbReference type="EMBL" id="MLFT02000010">
    <property type="protein sequence ID" value="PHT35614.1"/>
    <property type="molecule type" value="Genomic_DNA"/>
</dbReference>
<feature type="binding site" description="axial binding residue" evidence="12">
    <location>
        <position position="426"/>
    </location>
    <ligand>
        <name>heme</name>
        <dbReference type="ChEBI" id="CHEBI:30413"/>
    </ligand>
    <ligandPart>
        <name>Fe</name>
        <dbReference type="ChEBI" id="CHEBI:18248"/>
    </ligandPart>
</feature>
<dbReference type="InterPro" id="IPR036396">
    <property type="entry name" value="Cyt_P450_sf"/>
</dbReference>
<accession>A0A2G2VRL0</accession>
<keyword evidence="7 14" id="KW-1133">Transmembrane helix</keyword>
<dbReference type="FunFam" id="1.10.630.10:FF:000022">
    <property type="entry name" value="Taxadiene 5-alpha hydroxylase"/>
    <property type="match status" value="1"/>
</dbReference>
<comment type="cofactor">
    <cofactor evidence="1 12">
        <name>heme</name>
        <dbReference type="ChEBI" id="CHEBI:30413"/>
    </cofactor>
</comment>
<keyword evidence="10 13" id="KW-0503">Monooxygenase</keyword>
<dbReference type="InterPro" id="IPR002401">
    <property type="entry name" value="Cyt_P450_E_grp-I"/>
</dbReference>
<dbReference type="PANTHER" id="PTHR24286:SF384">
    <property type="entry name" value="P450, PUTATIVE (EUROFUNG)-RELATED"/>
    <property type="match status" value="1"/>
</dbReference>
<dbReference type="Gene3D" id="1.10.630.10">
    <property type="entry name" value="Cytochrome P450"/>
    <property type="match status" value="1"/>
</dbReference>
<dbReference type="PROSITE" id="PS00086">
    <property type="entry name" value="CYTOCHROME_P450"/>
    <property type="match status" value="1"/>
</dbReference>
<evidence type="ECO:0000313" key="15">
    <source>
        <dbReference type="EMBL" id="PHT35614.1"/>
    </source>
</evidence>
<dbReference type="Pfam" id="PF00067">
    <property type="entry name" value="p450"/>
    <property type="match status" value="1"/>
</dbReference>
<dbReference type="PANTHER" id="PTHR24286">
    <property type="entry name" value="CYTOCHROME P450 26"/>
    <property type="match status" value="1"/>
</dbReference>
<dbReference type="GO" id="GO:0016125">
    <property type="term" value="P:sterol metabolic process"/>
    <property type="evidence" value="ECO:0007669"/>
    <property type="project" value="TreeGrafter"/>
</dbReference>
<evidence type="ECO:0000256" key="14">
    <source>
        <dbReference type="SAM" id="Phobius"/>
    </source>
</evidence>
<reference evidence="16" key="2">
    <citation type="journal article" date="2017" name="J. Anim. Genet.">
        <title>Multiple reference genome sequences of hot pepper reveal the massive evolution of plant disease resistance genes by retroduplication.</title>
        <authorList>
            <person name="Kim S."/>
            <person name="Park J."/>
            <person name="Yeom S.-I."/>
            <person name="Kim Y.-M."/>
            <person name="Seo E."/>
            <person name="Kim K.-T."/>
            <person name="Kim M.-S."/>
            <person name="Lee J.M."/>
            <person name="Cheong K."/>
            <person name="Shin H.-S."/>
            <person name="Kim S.-B."/>
            <person name="Han K."/>
            <person name="Lee J."/>
            <person name="Park M."/>
            <person name="Lee H.-A."/>
            <person name="Lee H.-Y."/>
            <person name="Lee Y."/>
            <person name="Oh S."/>
            <person name="Lee J.H."/>
            <person name="Choi E."/>
            <person name="Choi E."/>
            <person name="Lee S.E."/>
            <person name="Jeon J."/>
            <person name="Kim H."/>
            <person name="Choi G."/>
            <person name="Song H."/>
            <person name="Lee J."/>
            <person name="Lee S.-C."/>
            <person name="Kwon J.-K."/>
            <person name="Lee H.-Y."/>
            <person name="Koo N."/>
            <person name="Hong Y."/>
            <person name="Kim R.W."/>
            <person name="Kang W.-H."/>
            <person name="Huh J.H."/>
            <person name="Kang B.-C."/>
            <person name="Yang T.-J."/>
            <person name="Lee Y.-H."/>
            <person name="Bennetzen J.L."/>
            <person name="Choi D."/>
        </authorList>
    </citation>
    <scope>NUCLEOTIDE SEQUENCE [LARGE SCALE GENOMIC DNA]</scope>
    <source>
        <strain evidence="16">cv. PBC81</strain>
    </source>
</reference>
<protein>
    <recommendedName>
        <fullName evidence="17">Beta-amyrin 28-oxidase</fullName>
    </recommendedName>
</protein>
<dbReference type="InterPro" id="IPR001128">
    <property type="entry name" value="Cyt_P450"/>
</dbReference>
<gene>
    <name evidence="15" type="ORF">CQW23_23314</name>
</gene>
<keyword evidence="16" id="KW-1185">Reference proteome</keyword>
<evidence type="ECO:0000256" key="6">
    <source>
        <dbReference type="ARBA" id="ARBA00022723"/>
    </source>
</evidence>
<evidence type="ECO:0000256" key="4">
    <source>
        <dbReference type="ARBA" id="ARBA00022617"/>
    </source>
</evidence>
<name>A0A2G2VRL0_CAPBA</name>
<keyword evidence="6 12" id="KW-0479">Metal-binding</keyword>
<comment type="caution">
    <text evidence="15">The sequence shown here is derived from an EMBL/GenBank/DDBJ whole genome shotgun (WGS) entry which is preliminary data.</text>
</comment>
<comment type="similarity">
    <text evidence="3 13">Belongs to the cytochrome P450 family.</text>
</comment>